<sequence length="71" mass="8208">MPSLSPESRRALIKEANRRGLTATEVDDFLAVSEMRYADAPINPILHPEDYYQFYVEKGDEYLVPEEEDSE</sequence>
<dbReference type="GeneID" id="80019644"/>
<proteinExistence type="predicted"/>
<accession>A0AAE8Y6W2</accession>
<evidence type="ECO:0000313" key="3">
    <source>
        <dbReference type="Proteomes" id="UP000827768"/>
    </source>
</evidence>
<keyword evidence="3" id="KW-1185">Reference proteome</keyword>
<reference evidence="1" key="1">
    <citation type="submission" date="2021-09" db="EMBL/GenBank/DDBJ databases">
        <authorList>
            <person name="Andersen S.H."/>
            <person name="Beall E.A."/>
            <person name="Cappelle B."/>
            <person name="Falteisek K.J."/>
            <person name="Fenske B.A."/>
            <person name="Gansluckner N.W."/>
            <person name="Gilbertson S.M."/>
            <person name="Krings K.J."/>
            <person name="Mobeck M."/>
            <person name="Odeku J.O."/>
            <person name="Poncelet M.E."/>
            <person name="Rohr J.R."/>
            <person name="Rolands L."/>
            <person name="Whipple C.D."/>
            <person name="Whipple E.M."/>
            <person name="Spring A.M."/>
            <person name="Klyczek K."/>
            <person name="Garlena R.A."/>
            <person name="Russell D.A."/>
            <person name="Pope W.H."/>
            <person name="Jacobs-Sera D."/>
            <person name="Hatfull G.F."/>
        </authorList>
    </citation>
    <scope>NUCLEOTIDE SEQUENCE</scope>
</reference>
<evidence type="ECO:0000313" key="2">
    <source>
        <dbReference type="EMBL" id="UDL16055.1"/>
    </source>
</evidence>
<name>A0AAE8Y6W2_9CAUD</name>
<dbReference type="EMBL" id="OK040790">
    <property type="protein sequence ID" value="UDL16055.1"/>
    <property type="molecule type" value="Genomic_DNA"/>
</dbReference>
<gene>
    <name evidence="1" type="primary">4</name>
    <name evidence="2" type="synonym">305</name>
    <name evidence="2" type="ORF">SEA_PUMPERNICKEL_305</name>
    <name evidence="1" type="ORF">SEA_PUMPERNICKEL_4</name>
</gene>
<dbReference type="Proteomes" id="UP000827768">
    <property type="component" value="Segment"/>
</dbReference>
<dbReference type="RefSeq" id="YP_010755035.1">
    <property type="nucleotide sequence ID" value="NC_073468.1"/>
</dbReference>
<dbReference type="KEGG" id="vg:80019644"/>
<protein>
    <submittedName>
        <fullName evidence="1">Uncharacterized protein</fullName>
    </submittedName>
</protein>
<organism evidence="1 3">
    <name type="scientific">Microbacterium phage Pumpernickel</name>
    <dbReference type="NCBI Taxonomy" id="2885983"/>
    <lineage>
        <taxon>Viruses</taxon>
        <taxon>Duplodnaviria</taxon>
        <taxon>Heunggongvirae</taxon>
        <taxon>Uroviricota</taxon>
        <taxon>Caudoviricetes</taxon>
        <taxon>Pumpernickelvirus</taxon>
        <taxon>Pumpernickelvirus pumpernickel</taxon>
    </lineage>
</organism>
<dbReference type="EMBL" id="OK040790">
    <property type="protein sequence ID" value="UDL15795.1"/>
    <property type="molecule type" value="Genomic_DNA"/>
</dbReference>
<evidence type="ECO:0000313" key="1">
    <source>
        <dbReference type="EMBL" id="UDL15795.1"/>
    </source>
</evidence>